<feature type="region of interest" description="Disordered" evidence="2">
    <location>
        <begin position="335"/>
        <end position="359"/>
    </location>
</feature>
<reference evidence="4" key="1">
    <citation type="journal article" date="2010" name="Genome Biol.">
        <title>Genome sequence of the necrotrophic plant pathogen Pythium ultimum reveals original pathogenicity mechanisms and effector repertoire.</title>
        <authorList>
            <person name="Levesque C.A."/>
            <person name="Brouwer H."/>
            <person name="Cano L."/>
            <person name="Hamilton J.P."/>
            <person name="Holt C."/>
            <person name="Huitema E."/>
            <person name="Raffaele S."/>
            <person name="Robideau G.P."/>
            <person name="Thines M."/>
            <person name="Win J."/>
            <person name="Zerillo M.M."/>
            <person name="Beakes G.W."/>
            <person name="Boore J.L."/>
            <person name="Busam D."/>
            <person name="Dumas B."/>
            <person name="Ferriera S."/>
            <person name="Fuerstenberg S.I."/>
            <person name="Gachon C.M."/>
            <person name="Gaulin E."/>
            <person name="Govers F."/>
            <person name="Grenville-Briggs L."/>
            <person name="Horner N."/>
            <person name="Hostetler J."/>
            <person name="Jiang R.H."/>
            <person name="Johnson J."/>
            <person name="Krajaejun T."/>
            <person name="Lin H."/>
            <person name="Meijer H.J."/>
            <person name="Moore B."/>
            <person name="Morris P."/>
            <person name="Phuntmart V."/>
            <person name="Puiu D."/>
            <person name="Shetty J."/>
            <person name="Stajich J.E."/>
            <person name="Tripathy S."/>
            <person name="Wawra S."/>
            <person name="van West P."/>
            <person name="Whitty B.R."/>
            <person name="Coutinho P.M."/>
            <person name="Henrissat B."/>
            <person name="Martin F."/>
            <person name="Thomas P.D."/>
            <person name="Tyler B.M."/>
            <person name="De Vries R.P."/>
            <person name="Kamoun S."/>
            <person name="Yandell M."/>
            <person name="Tisserat N."/>
            <person name="Buell C.R."/>
        </authorList>
    </citation>
    <scope>NUCLEOTIDE SEQUENCE</scope>
    <source>
        <strain evidence="4">DAOM:BR144</strain>
    </source>
</reference>
<accession>K3WSA2</accession>
<keyword evidence="4" id="KW-1185">Reference proteome</keyword>
<feature type="coiled-coil region" evidence="1">
    <location>
        <begin position="26"/>
        <end position="53"/>
    </location>
</feature>
<protein>
    <submittedName>
        <fullName evidence="3">Uncharacterized protein</fullName>
    </submittedName>
</protein>
<keyword evidence="1" id="KW-0175">Coiled coil</keyword>
<dbReference type="InParanoid" id="K3WSA2"/>
<feature type="compositionally biased region" description="Basic and acidic residues" evidence="2">
    <location>
        <begin position="112"/>
        <end position="147"/>
    </location>
</feature>
<dbReference type="EMBL" id="GL376617">
    <property type="status" value="NOT_ANNOTATED_CDS"/>
    <property type="molecule type" value="Genomic_DNA"/>
</dbReference>
<dbReference type="InterPro" id="IPR011993">
    <property type="entry name" value="PH-like_dom_sf"/>
</dbReference>
<evidence type="ECO:0000256" key="2">
    <source>
        <dbReference type="SAM" id="MobiDB-lite"/>
    </source>
</evidence>
<sequence length="676" mass="76209">MRTVEDAIYGGGAFQGVSEHLILDLLDSAKREIKAQNQRIAQLEQQNGKLAADCSRYRTSVSKLQSHSETLRDISNGKDKHVQKLVALLREVHGYEEPELPEDEEQQQQDDEEHHDAMTQHGDDDDEAGIHGSEDQELDGRENDESHLVSSNQTEEDSLDDTQVQVHVLENDLARVKTLIRSAKLSNLDADKADGVLHIAPFKQQGGCKHGVSPMFSLTLAEPMKKVIQEPKPPRGCKVAVTGDGELRVSAPKSARLKFQFPDSGLSTFLDEGEDGAAANRITLVESSPTRASSLSHRRRFSSSSVISTTVPLRRKSFTMKRSPIKGIAVTSEKDFPASDPAMSTPAANNNGPSRWTTRRKSMSAYPSILKSANTRSSPAKFKLNAKDGNAEGLKGFAQSLPSPRSSQIIVRVRERKLDGVPELVIRKKSSRFIVWQWNERQVRIPFMIQLGPHQHGIMLRQLRYVKSVMHDFPWAKAHLKDLLSSYTKKDMAKEQLYPQLNHLSHHVQDEIRTRVKKQKLLTAKKHYLTTQLTIAAGVINDLHMTKFGRRGKPHETKLCYDPSDPTRLHWLRKNGEESDEFLPVHEIKIHGDSKLDTNVIKRAARKYPLDPECCVSLVTSVRNLDLQLKCPLQRDWLMNALHDIVSFARQYRTAGAIGRRQQSQQDVHALAVYRR</sequence>
<organism evidence="3 4">
    <name type="scientific">Globisporangium ultimum (strain ATCC 200006 / CBS 805.95 / DAOM BR144)</name>
    <name type="common">Pythium ultimum</name>
    <dbReference type="NCBI Taxonomy" id="431595"/>
    <lineage>
        <taxon>Eukaryota</taxon>
        <taxon>Sar</taxon>
        <taxon>Stramenopiles</taxon>
        <taxon>Oomycota</taxon>
        <taxon>Peronosporomycetes</taxon>
        <taxon>Pythiales</taxon>
        <taxon>Pythiaceae</taxon>
        <taxon>Globisporangium</taxon>
    </lineage>
</organism>
<dbReference type="EnsemblProtists" id="PYU1_T007846">
    <property type="protein sequence ID" value="PYU1_T007846"/>
    <property type="gene ID" value="PYU1_G007830"/>
</dbReference>
<dbReference type="eggNOG" id="ENOG502RZ55">
    <property type="taxonomic scope" value="Eukaryota"/>
</dbReference>
<proteinExistence type="predicted"/>
<name>K3WSA2_GLOUD</name>
<dbReference type="AlphaFoldDB" id="K3WSA2"/>
<reference evidence="4" key="2">
    <citation type="submission" date="2010-04" db="EMBL/GenBank/DDBJ databases">
        <authorList>
            <person name="Buell R."/>
            <person name="Hamilton J."/>
            <person name="Hostetler J."/>
        </authorList>
    </citation>
    <scope>NUCLEOTIDE SEQUENCE [LARGE SCALE GENOMIC DNA]</scope>
    <source>
        <strain evidence="4">DAOM:BR144</strain>
    </source>
</reference>
<dbReference type="Gene3D" id="2.30.29.30">
    <property type="entry name" value="Pleckstrin-homology domain (PH domain)/Phosphotyrosine-binding domain (PTB)"/>
    <property type="match status" value="1"/>
</dbReference>
<dbReference type="Proteomes" id="UP000019132">
    <property type="component" value="Unassembled WGS sequence"/>
</dbReference>
<feature type="compositionally biased region" description="Polar residues" evidence="2">
    <location>
        <begin position="346"/>
        <end position="356"/>
    </location>
</feature>
<evidence type="ECO:0000313" key="4">
    <source>
        <dbReference type="Proteomes" id="UP000019132"/>
    </source>
</evidence>
<dbReference type="VEuPathDB" id="FungiDB:PYU1_G007830"/>
<feature type="region of interest" description="Disordered" evidence="2">
    <location>
        <begin position="95"/>
        <end position="162"/>
    </location>
</feature>
<evidence type="ECO:0000256" key="1">
    <source>
        <dbReference type="SAM" id="Coils"/>
    </source>
</evidence>
<reference evidence="3" key="3">
    <citation type="submission" date="2015-02" db="UniProtKB">
        <authorList>
            <consortium name="EnsemblProtists"/>
        </authorList>
    </citation>
    <scope>IDENTIFICATION</scope>
    <source>
        <strain evidence="3">DAOM BR144</strain>
    </source>
</reference>
<feature type="compositionally biased region" description="Acidic residues" evidence="2">
    <location>
        <begin position="97"/>
        <end position="111"/>
    </location>
</feature>
<evidence type="ECO:0000313" key="3">
    <source>
        <dbReference type="EnsemblProtists" id="PYU1_T007846"/>
    </source>
</evidence>
<dbReference type="HOGENOM" id="CLU_026211_0_0_1"/>